<keyword evidence="2" id="KW-1185">Reference proteome</keyword>
<accession>A0ACB9K130</accession>
<dbReference type="Proteomes" id="UP001056120">
    <property type="component" value="Linkage Group LG02"/>
</dbReference>
<gene>
    <name evidence="1" type="ORF">L1987_07723</name>
</gene>
<evidence type="ECO:0000313" key="2">
    <source>
        <dbReference type="Proteomes" id="UP001056120"/>
    </source>
</evidence>
<proteinExistence type="predicted"/>
<organism evidence="1 2">
    <name type="scientific">Smallanthus sonchifolius</name>
    <dbReference type="NCBI Taxonomy" id="185202"/>
    <lineage>
        <taxon>Eukaryota</taxon>
        <taxon>Viridiplantae</taxon>
        <taxon>Streptophyta</taxon>
        <taxon>Embryophyta</taxon>
        <taxon>Tracheophyta</taxon>
        <taxon>Spermatophyta</taxon>
        <taxon>Magnoliopsida</taxon>
        <taxon>eudicotyledons</taxon>
        <taxon>Gunneridae</taxon>
        <taxon>Pentapetalae</taxon>
        <taxon>asterids</taxon>
        <taxon>campanulids</taxon>
        <taxon>Asterales</taxon>
        <taxon>Asteraceae</taxon>
        <taxon>Asteroideae</taxon>
        <taxon>Heliantheae alliance</taxon>
        <taxon>Millerieae</taxon>
        <taxon>Smallanthus</taxon>
    </lineage>
</organism>
<evidence type="ECO:0000313" key="1">
    <source>
        <dbReference type="EMBL" id="KAI3825952.1"/>
    </source>
</evidence>
<name>A0ACB9K130_9ASTR</name>
<comment type="caution">
    <text evidence="1">The sequence shown here is derived from an EMBL/GenBank/DDBJ whole genome shotgun (WGS) entry which is preliminary data.</text>
</comment>
<reference evidence="2" key="1">
    <citation type="journal article" date="2022" name="Mol. Ecol. Resour.">
        <title>The genomes of chicory, endive, great burdock and yacon provide insights into Asteraceae palaeo-polyploidization history and plant inulin production.</title>
        <authorList>
            <person name="Fan W."/>
            <person name="Wang S."/>
            <person name="Wang H."/>
            <person name="Wang A."/>
            <person name="Jiang F."/>
            <person name="Liu H."/>
            <person name="Zhao H."/>
            <person name="Xu D."/>
            <person name="Zhang Y."/>
        </authorList>
    </citation>
    <scope>NUCLEOTIDE SEQUENCE [LARGE SCALE GENOMIC DNA]</scope>
    <source>
        <strain evidence="2">cv. Yunnan</strain>
    </source>
</reference>
<protein>
    <submittedName>
        <fullName evidence="1">Uncharacterized protein</fullName>
    </submittedName>
</protein>
<sequence>MMPVNNNEVIVVEETDWTVGDLELLKKQMVKNPVGMPGRWEAVAEAFSGRHKVESVVKMAKSTGDKKLNDSDSFSRFLKDRKAVDKRVDEVIKKERENVSDQSWSSAEDIALGVVQGRKEKLVSRVIISDYLKSIGIILDELEEVELPSTVDVMRERVEFLIRET</sequence>
<reference evidence="1 2" key="2">
    <citation type="journal article" date="2022" name="Mol. Ecol. Resour.">
        <title>The genomes of chicory, endive, great burdock and yacon provide insights into Asteraceae paleo-polyploidization history and plant inulin production.</title>
        <authorList>
            <person name="Fan W."/>
            <person name="Wang S."/>
            <person name="Wang H."/>
            <person name="Wang A."/>
            <person name="Jiang F."/>
            <person name="Liu H."/>
            <person name="Zhao H."/>
            <person name="Xu D."/>
            <person name="Zhang Y."/>
        </authorList>
    </citation>
    <scope>NUCLEOTIDE SEQUENCE [LARGE SCALE GENOMIC DNA]</scope>
    <source>
        <strain evidence="2">cv. Yunnan</strain>
        <tissue evidence="1">Leaves</tissue>
    </source>
</reference>
<dbReference type="EMBL" id="CM042019">
    <property type="protein sequence ID" value="KAI3825952.1"/>
    <property type="molecule type" value="Genomic_DNA"/>
</dbReference>